<name>A0A915K1R9_ROMCU</name>
<organism evidence="2 3">
    <name type="scientific">Romanomermis culicivorax</name>
    <name type="common">Nematode worm</name>
    <dbReference type="NCBI Taxonomy" id="13658"/>
    <lineage>
        <taxon>Eukaryota</taxon>
        <taxon>Metazoa</taxon>
        <taxon>Ecdysozoa</taxon>
        <taxon>Nematoda</taxon>
        <taxon>Enoplea</taxon>
        <taxon>Dorylaimia</taxon>
        <taxon>Mermithida</taxon>
        <taxon>Mermithoidea</taxon>
        <taxon>Mermithidae</taxon>
        <taxon>Romanomermis</taxon>
    </lineage>
</organism>
<dbReference type="Proteomes" id="UP000887565">
    <property type="component" value="Unplaced"/>
</dbReference>
<sequence length="327" mass="36565">MDSAENRERIYNFGVKETKFSWNAFPNVVTLLKIEKTDSKSVLAKSSALDAIEEAFKSSPNVKKCSKEQLYDNWRNLKAANGSFILAFSDGTERDAIEGPNEMEIAFDSFRGSERGVDVPVDRNHPIQVSQSRPRSPPPYNSPRLMHKRQSVTMPITPTRFPAQSRSNPSESCGEKLIPLTPVMTRRPPPPPYEKIGDCVKRDSLIFVPQQTSTPTSSGYRETALSNFHPSDSSVFNPGNNSIESDEILTGEKLSAPIVVDHRATAKSRKNVPSYYENIITATRDDDEENVHRLNNRDLTTTASSDVIPDSSRSDAENTVWYEYGCV</sequence>
<feature type="region of interest" description="Disordered" evidence="1">
    <location>
        <begin position="116"/>
        <end position="145"/>
    </location>
</feature>
<keyword evidence="2" id="KW-1185">Reference proteome</keyword>
<proteinExistence type="predicted"/>
<protein>
    <submittedName>
        <fullName evidence="3">Uncharacterized protein</fullName>
    </submittedName>
</protein>
<evidence type="ECO:0000313" key="2">
    <source>
        <dbReference type="Proteomes" id="UP000887565"/>
    </source>
</evidence>
<evidence type="ECO:0000313" key="3">
    <source>
        <dbReference type="WBParaSite" id="nRc.2.0.1.t32264-RA"/>
    </source>
</evidence>
<accession>A0A915K1R9</accession>
<evidence type="ECO:0000256" key="1">
    <source>
        <dbReference type="SAM" id="MobiDB-lite"/>
    </source>
</evidence>
<dbReference type="AlphaFoldDB" id="A0A915K1R9"/>
<reference evidence="3" key="1">
    <citation type="submission" date="2022-11" db="UniProtKB">
        <authorList>
            <consortium name="WormBaseParasite"/>
        </authorList>
    </citation>
    <scope>IDENTIFICATION</scope>
</reference>
<dbReference type="WBParaSite" id="nRc.2.0.1.t32264-RA">
    <property type="protein sequence ID" value="nRc.2.0.1.t32264-RA"/>
    <property type="gene ID" value="nRc.2.0.1.g32264"/>
</dbReference>
<feature type="compositionally biased region" description="Basic and acidic residues" evidence="1">
    <location>
        <begin position="116"/>
        <end position="125"/>
    </location>
</feature>
<feature type="region of interest" description="Disordered" evidence="1">
    <location>
        <begin position="294"/>
        <end position="314"/>
    </location>
</feature>